<name>A0ABT2UIY5_9BACL</name>
<dbReference type="InterPro" id="IPR050248">
    <property type="entry name" value="Polysacc_deacetylase_ArnD"/>
</dbReference>
<dbReference type="PROSITE" id="PS51677">
    <property type="entry name" value="NODB"/>
    <property type="match status" value="1"/>
</dbReference>
<feature type="domain" description="NodB homology" evidence="2">
    <location>
        <begin position="87"/>
        <end position="269"/>
    </location>
</feature>
<dbReference type="Proteomes" id="UP001652445">
    <property type="component" value="Unassembled WGS sequence"/>
</dbReference>
<dbReference type="Gene3D" id="3.20.20.370">
    <property type="entry name" value="Glycoside hydrolase/deacetylase"/>
    <property type="match status" value="1"/>
</dbReference>
<keyword evidence="1" id="KW-0732">Signal</keyword>
<protein>
    <submittedName>
        <fullName evidence="3">Polysaccharide deacetylase family protein</fullName>
    </submittedName>
</protein>
<dbReference type="PANTHER" id="PTHR10587">
    <property type="entry name" value="GLYCOSYL TRANSFERASE-RELATED"/>
    <property type="match status" value="1"/>
</dbReference>
<feature type="chain" id="PRO_5045956901" evidence="1">
    <location>
        <begin position="20"/>
        <end position="282"/>
    </location>
</feature>
<proteinExistence type="predicted"/>
<evidence type="ECO:0000259" key="2">
    <source>
        <dbReference type="PROSITE" id="PS51677"/>
    </source>
</evidence>
<feature type="signal peptide" evidence="1">
    <location>
        <begin position="1"/>
        <end position="19"/>
    </location>
</feature>
<sequence length="282" mass="30747">MQPKIIAIIMLMLVLTSCGHPVEPAPTATVSAPIAENQPIEGPTPVSASAPTPTQAPVVIGPALSVSQAYNIKEHVTYSGARSNQKKVVALTFDDGPDTKYTDQILNLLKKQNITATFFVIGEHAAAHKDVMKRIISAGHEIGNHSWSHSDLTKLDEQQLEAEIDKTDEIIQSLTNQPTTLLRPPYGALTQQVVEYAEKSHKIVNWSVDSRDWEGISTERILQNIKKEVKPGAIILQHSAGGKNGNLSNTVQALPQIIAYLKEHGYQFVTVSNLISQNVPTQ</sequence>
<evidence type="ECO:0000313" key="3">
    <source>
        <dbReference type="EMBL" id="MCU6794578.1"/>
    </source>
</evidence>
<organism evidence="3 4">
    <name type="scientific">Paenibacillus baimaensis</name>
    <dbReference type="NCBI Taxonomy" id="2982185"/>
    <lineage>
        <taxon>Bacteria</taxon>
        <taxon>Bacillati</taxon>
        <taxon>Bacillota</taxon>
        <taxon>Bacilli</taxon>
        <taxon>Bacillales</taxon>
        <taxon>Paenibacillaceae</taxon>
        <taxon>Paenibacillus</taxon>
    </lineage>
</organism>
<keyword evidence="4" id="KW-1185">Reference proteome</keyword>
<comment type="caution">
    <text evidence="3">The sequence shown here is derived from an EMBL/GenBank/DDBJ whole genome shotgun (WGS) entry which is preliminary data.</text>
</comment>
<dbReference type="Pfam" id="PF01522">
    <property type="entry name" value="Polysacc_deac_1"/>
    <property type="match status" value="1"/>
</dbReference>
<dbReference type="SUPFAM" id="SSF88713">
    <property type="entry name" value="Glycoside hydrolase/deacetylase"/>
    <property type="match status" value="1"/>
</dbReference>
<dbReference type="InterPro" id="IPR002509">
    <property type="entry name" value="NODB_dom"/>
</dbReference>
<evidence type="ECO:0000313" key="4">
    <source>
        <dbReference type="Proteomes" id="UP001652445"/>
    </source>
</evidence>
<dbReference type="EMBL" id="JAOQIO010000084">
    <property type="protein sequence ID" value="MCU6794578.1"/>
    <property type="molecule type" value="Genomic_DNA"/>
</dbReference>
<dbReference type="CDD" id="cd10917">
    <property type="entry name" value="CE4_NodB_like_6s_7s"/>
    <property type="match status" value="1"/>
</dbReference>
<dbReference type="RefSeq" id="WP_262685712.1">
    <property type="nucleotide sequence ID" value="NZ_JAOQIO010000084.1"/>
</dbReference>
<reference evidence="3 4" key="1">
    <citation type="submission" date="2022-09" db="EMBL/GenBank/DDBJ databases">
        <authorList>
            <person name="Han X.L."/>
            <person name="Wang Q."/>
            <person name="Lu T."/>
        </authorList>
    </citation>
    <scope>NUCLEOTIDE SEQUENCE [LARGE SCALE GENOMIC DNA]</scope>
    <source>
        <strain evidence="3 4">WQ 127069</strain>
    </source>
</reference>
<gene>
    <name evidence="3" type="ORF">OB236_20925</name>
</gene>
<dbReference type="InterPro" id="IPR011330">
    <property type="entry name" value="Glyco_hydro/deAcase_b/a-brl"/>
</dbReference>
<dbReference type="PROSITE" id="PS51257">
    <property type="entry name" value="PROKAR_LIPOPROTEIN"/>
    <property type="match status" value="1"/>
</dbReference>
<evidence type="ECO:0000256" key="1">
    <source>
        <dbReference type="SAM" id="SignalP"/>
    </source>
</evidence>
<accession>A0ABT2UIY5</accession>